<keyword evidence="4 7" id="KW-0732">Signal</keyword>
<evidence type="ECO:0000256" key="5">
    <source>
        <dbReference type="ARBA" id="ARBA00022801"/>
    </source>
</evidence>
<reference evidence="8" key="1">
    <citation type="submission" date="2022-10" db="EMBL/GenBank/DDBJ databases">
        <title>Novel sulphate-reducing endosymbionts in the free-living metamonad Anaeramoeba.</title>
        <authorList>
            <person name="Jerlstrom-Hultqvist J."/>
            <person name="Cepicka I."/>
            <person name="Gallot-Lavallee L."/>
            <person name="Salas-Leiva D."/>
            <person name="Curtis B.A."/>
            <person name="Zahonova K."/>
            <person name="Pipaliya S."/>
            <person name="Dacks J."/>
            <person name="Roger A.J."/>
        </authorList>
    </citation>
    <scope>NUCLEOTIDE SEQUENCE</scope>
    <source>
        <strain evidence="8">BMAN</strain>
    </source>
</reference>
<dbReference type="SUPFAM" id="SSF53474">
    <property type="entry name" value="alpha/beta-Hydrolases"/>
    <property type="match status" value="1"/>
</dbReference>
<feature type="signal peptide" evidence="7">
    <location>
        <begin position="1"/>
        <end position="19"/>
    </location>
</feature>
<gene>
    <name evidence="8" type="ORF">M0811_08594</name>
</gene>
<protein>
    <recommendedName>
        <fullName evidence="7">Carboxypeptidase</fullName>
        <ecNumber evidence="7">3.4.16.-</ecNumber>
    </recommendedName>
</protein>
<evidence type="ECO:0000256" key="1">
    <source>
        <dbReference type="ARBA" id="ARBA00009431"/>
    </source>
</evidence>
<dbReference type="PRINTS" id="PR00724">
    <property type="entry name" value="CRBOXYPTASEC"/>
</dbReference>
<dbReference type="EC" id="3.4.16.-" evidence="7"/>
<dbReference type="OrthoDB" id="443318at2759"/>
<evidence type="ECO:0000256" key="4">
    <source>
        <dbReference type="ARBA" id="ARBA00022729"/>
    </source>
</evidence>
<name>A0A9Q0LIJ7_ANAIG</name>
<dbReference type="GO" id="GO:0006508">
    <property type="term" value="P:proteolysis"/>
    <property type="evidence" value="ECO:0007669"/>
    <property type="project" value="UniProtKB-KW"/>
</dbReference>
<dbReference type="Gene3D" id="3.40.50.1820">
    <property type="entry name" value="alpha/beta hydrolase"/>
    <property type="match status" value="1"/>
</dbReference>
<dbReference type="PANTHER" id="PTHR11802:SF3">
    <property type="entry name" value="RETINOID-INDUCIBLE SERINE CARBOXYPEPTIDASE"/>
    <property type="match status" value="1"/>
</dbReference>
<comment type="caution">
    <text evidence="8">The sequence shown here is derived from an EMBL/GenBank/DDBJ whole genome shotgun (WGS) entry which is preliminary data.</text>
</comment>
<dbReference type="AlphaFoldDB" id="A0A9Q0LIJ7"/>
<evidence type="ECO:0000256" key="7">
    <source>
        <dbReference type="RuleBase" id="RU361156"/>
    </source>
</evidence>
<dbReference type="GO" id="GO:0004185">
    <property type="term" value="F:serine-type carboxypeptidase activity"/>
    <property type="evidence" value="ECO:0007669"/>
    <property type="project" value="UniProtKB-UniRule"/>
</dbReference>
<dbReference type="Pfam" id="PF00450">
    <property type="entry name" value="Peptidase_S10"/>
    <property type="match status" value="1"/>
</dbReference>
<dbReference type="InterPro" id="IPR018202">
    <property type="entry name" value="Ser_caboxypep_ser_AS"/>
</dbReference>
<dbReference type="PANTHER" id="PTHR11802">
    <property type="entry name" value="SERINE PROTEASE FAMILY S10 SERINE CARBOXYPEPTIDASE"/>
    <property type="match status" value="1"/>
</dbReference>
<dbReference type="InterPro" id="IPR001563">
    <property type="entry name" value="Peptidase_S10"/>
</dbReference>
<accession>A0A9Q0LIJ7</accession>
<proteinExistence type="inferred from homology"/>
<keyword evidence="3 7" id="KW-0645">Protease</keyword>
<dbReference type="PROSITE" id="PS00131">
    <property type="entry name" value="CARBOXYPEPT_SER_SER"/>
    <property type="match status" value="1"/>
</dbReference>
<keyword evidence="6" id="KW-0325">Glycoprotein</keyword>
<evidence type="ECO:0000313" key="8">
    <source>
        <dbReference type="EMBL" id="KAJ5073477.1"/>
    </source>
</evidence>
<evidence type="ECO:0000313" key="9">
    <source>
        <dbReference type="Proteomes" id="UP001149090"/>
    </source>
</evidence>
<dbReference type="EMBL" id="JAPDFW010000074">
    <property type="protein sequence ID" value="KAJ5073477.1"/>
    <property type="molecule type" value="Genomic_DNA"/>
</dbReference>
<feature type="chain" id="PRO_5040540952" description="Carboxypeptidase" evidence="7">
    <location>
        <begin position="20"/>
        <end position="412"/>
    </location>
</feature>
<evidence type="ECO:0000256" key="3">
    <source>
        <dbReference type="ARBA" id="ARBA00022670"/>
    </source>
</evidence>
<comment type="similarity">
    <text evidence="1 7">Belongs to the peptidase S10 family.</text>
</comment>
<keyword evidence="2 7" id="KW-0121">Carboxypeptidase</keyword>
<sequence length="412" mass="46045">MFSINFIFLISILIILTTTQHPFIIINDIPREMIYEATRTEIGGVRCYTGFILANKTDLATLFFIFFESQNDPSTDPVALWLQGGPGCSSEAGLFLENGPISLNSDGSLSQNPYSWNSNLNLLYIDNPAGTGFSFSGTNQFVKDETSLANELYEALRIFFDKFHDFSHHDFYVFGESYAGKYIPALAYKIIANGNYLNLVGIAMGDGFTDPINQVKHYTEYASSTSVIPVNKMTAINNLQDECVSYIEQKKWSEAATAFQNTLDTLSSLGGGVNGLDIRLYGDYNFDYLTTFLNLEQTKYLLGVEELTWAFCSDDVGNALNDDIPKSVAHLVDFILENNLKVMVYSGQFDLEVNHIGTTAWLENLHWSGVNNFINSKKVIWKVDSNVAGYTRNYSNLWQVIIVGAGHLCPVI</sequence>
<evidence type="ECO:0000256" key="6">
    <source>
        <dbReference type="ARBA" id="ARBA00023180"/>
    </source>
</evidence>
<evidence type="ECO:0000256" key="2">
    <source>
        <dbReference type="ARBA" id="ARBA00022645"/>
    </source>
</evidence>
<keyword evidence="9" id="KW-1185">Reference proteome</keyword>
<dbReference type="InterPro" id="IPR029058">
    <property type="entry name" value="AB_hydrolase_fold"/>
</dbReference>
<organism evidence="8 9">
    <name type="scientific">Anaeramoeba ignava</name>
    <name type="common">Anaerobic marine amoeba</name>
    <dbReference type="NCBI Taxonomy" id="1746090"/>
    <lineage>
        <taxon>Eukaryota</taxon>
        <taxon>Metamonada</taxon>
        <taxon>Anaeramoebidae</taxon>
        <taxon>Anaeramoeba</taxon>
    </lineage>
</organism>
<keyword evidence="5 7" id="KW-0378">Hydrolase</keyword>
<dbReference type="OMA" id="IYTDKEC"/>
<dbReference type="Proteomes" id="UP001149090">
    <property type="component" value="Unassembled WGS sequence"/>
</dbReference>